<dbReference type="InterPro" id="IPR029002">
    <property type="entry name" value="PLPC/GPLD1"/>
</dbReference>
<proteinExistence type="predicted"/>
<dbReference type="SUPFAM" id="SSF48537">
    <property type="entry name" value="Phospholipase C/P1 nuclease"/>
    <property type="match status" value="1"/>
</dbReference>
<evidence type="ECO:0000313" key="3">
    <source>
        <dbReference type="Proteomes" id="UP000660047"/>
    </source>
</evidence>
<dbReference type="AlphaFoldDB" id="A0AAI9K5Y3"/>
<comment type="caution">
    <text evidence="2">The sequence shown here is derived from an EMBL/GenBank/DDBJ whole genome shotgun (WGS) entry which is preliminary data.</text>
</comment>
<accession>A0AAI9K5Y3</accession>
<dbReference type="RefSeq" id="WP_022216743.1">
    <property type="nucleotide sequence ID" value="NZ_BLYL01000013.1"/>
</dbReference>
<dbReference type="Proteomes" id="UP000660047">
    <property type="component" value="Unassembled WGS sequence"/>
</dbReference>
<protein>
    <recommendedName>
        <fullName evidence="1">Phospholipase C/D domain-containing protein</fullName>
    </recommendedName>
</protein>
<dbReference type="Pfam" id="PF00882">
    <property type="entry name" value="Zn_dep_PLPC"/>
    <property type="match status" value="1"/>
</dbReference>
<organism evidence="2 3">
    <name type="scientific">Coprococcus eutactus</name>
    <dbReference type="NCBI Taxonomy" id="33043"/>
    <lineage>
        <taxon>Bacteria</taxon>
        <taxon>Bacillati</taxon>
        <taxon>Bacillota</taxon>
        <taxon>Clostridia</taxon>
        <taxon>Lachnospirales</taxon>
        <taxon>Lachnospiraceae</taxon>
        <taxon>Coprococcus</taxon>
    </lineage>
</organism>
<evidence type="ECO:0000259" key="1">
    <source>
        <dbReference type="Pfam" id="PF00882"/>
    </source>
</evidence>
<gene>
    <name evidence="2" type="ORF">COEU31_21140</name>
</gene>
<name>A0AAI9K5Y3_9FIRM</name>
<feature type="domain" description="Phospholipase C/D" evidence="1">
    <location>
        <begin position="6"/>
        <end position="163"/>
    </location>
</feature>
<dbReference type="EMBL" id="BLYL01000013">
    <property type="protein sequence ID" value="GFO95068.1"/>
    <property type="molecule type" value="Genomic_DNA"/>
</dbReference>
<dbReference type="GO" id="GO:0016788">
    <property type="term" value="F:hydrolase activity, acting on ester bonds"/>
    <property type="evidence" value="ECO:0007669"/>
    <property type="project" value="InterPro"/>
</dbReference>
<dbReference type="InterPro" id="IPR008947">
    <property type="entry name" value="PLipase_C/P1_nuclease_dom_sf"/>
</dbReference>
<evidence type="ECO:0000313" key="2">
    <source>
        <dbReference type="EMBL" id="GFO95068.1"/>
    </source>
</evidence>
<reference evidence="2" key="1">
    <citation type="submission" date="2020-06" db="EMBL/GenBank/DDBJ databases">
        <title>Characterization of fructooligosaccharide metabolism and fructooligosaccharide-degrading enzymes in human commensal butyrate producers.</title>
        <authorList>
            <person name="Tanno H."/>
            <person name="Fujii T."/>
            <person name="Hirano K."/>
            <person name="Maeno S."/>
            <person name="Tonozuka T."/>
            <person name="Sakamoto M."/>
            <person name="Ohkuma M."/>
            <person name="Tochio T."/>
            <person name="Endo A."/>
        </authorList>
    </citation>
    <scope>NUCLEOTIDE SEQUENCE</scope>
    <source>
        <strain evidence="2">JCM 31265</strain>
    </source>
</reference>
<sequence>MRTADHMNLSRYIMDHMDAGASKLKKAAFIFGSIEPDINMLTYFRGSIHGEEKLRGHNYENVQKYMEKLTNKLTKKLEKGGMGTIRQSFLLGKLVHYVADSFTYPHNSIFPGNLREHCQYETELHDYVNKTISSVGVNMESIDDGRDIVEYLREMHDRYVSEALGCENDYRHITHAISVVTERFWQTESVSVPSMRDVVIAYKEHIPVTANASMAAAGKTGMESTGVA</sequence>